<protein>
    <submittedName>
        <fullName evidence="3">Uncharacterized protein</fullName>
    </submittedName>
</protein>
<feature type="compositionally biased region" description="Polar residues" evidence="2">
    <location>
        <begin position="678"/>
        <end position="698"/>
    </location>
</feature>
<dbReference type="EMBL" id="AHHH01000057">
    <property type="protein sequence ID" value="ESU43193.1"/>
    <property type="molecule type" value="Genomic_DNA"/>
</dbReference>
<evidence type="ECO:0000256" key="2">
    <source>
        <dbReference type="SAM" id="MobiDB-lite"/>
    </source>
</evidence>
<dbReference type="InterPro" id="IPR036427">
    <property type="entry name" value="Bromodomain-like_sf"/>
</dbReference>
<sequence>VAEALLPSCKNVINKYPSEKPSVMEAKTASIPFDLLGGFTISYDNKRPRAANRDNLADVSLFAYTEEDIDRSHGVDLSEIQHRLQLGICRTVKGDRTLDPPSGAELSYVSKLIDSSLQQHNIGEGFIRSIPGQIFRSFYTTTVPSGPEFLEIVLQLLKEQGASALHKYLLDGKFPIHILRTTVDHFSGKKALPTYVSLLVNACSNLLTTGKINLFLLESARTLYFKSSGASTGSISNHHKWILHEGHDTHEVSSPAHKIMSMKNLDEYYRVEASVNKFYAQKLFDYVFGSLANPFLGSLTLSTIGGSMYTFHKPKFDNSLAIFSVTNGLRNGVLSDPLEQQPIYSYRNRILSSLYVSPEEASGNITSKSRSSQDYGNISTSNLYAHSGRLFVVEHVEPFPLSVCLPGMAYRLAIFYSTPENMKSVGKIHTIQSIINTYYSGDPSAYTGSYCFTSMDTDPENLCGFPEDSDKGDLTKQANSFEAVPELPNPRPIDISPHSSNTLEDAQRKADFYLFPPISQTQLLEMDSNDRNIPFIHPVTKTTISKTAPTVIPHLVGPHGYAQCCFYGQRCRFLLVKDRTHIVTQKSAVQYAVSSAPAGASNLQLRSTNWVLRELPTVCLAGQFFPAPTFTVQHSKSGVKDLQKIKDSTKKERLDGTLSTTNDLTNYGAEPARKQFPRSKTQLKDTISNASDPPQSYVTCPRTPFDDDQSLQATNQKPFPTTSIDTNKQGSVDKMSIGDNVYFVLGPENVKRIVKHRIGYFITRFNIEGDLQKQGAQEKSSLQSAILTRYKDLIGVFAAESFFKDMADSVKGEKSDKNDEFCTGLVSETHIFYILLLENCLSSGAFVDKFLTTSRADYYLMQAAKLTAEKSDAKLFLIDRFLGWSQMALCLLTNFRVSYMHKIRENNEFQTYSYVDENSYQSFGAASLKFGCFTSLLGKFGERTENSPKHDLPFKNRLHVFPFSLREDQSRPLLEGLYSVIVDQPFNSQILYPYKKLHASAFPKIGLFTRPFINRDKNQKRGKSKQGGTEVEKEDDMEQEIFQSMNKVFELDKRPDIHCTNCNAALLPKTRQRASAPDDLRVHIEQFGLCSSEIEFCINMSVHILRRLPLDKFNVVYTGFPSKILEEYRYQDMRSSSVHVECLPTHIRRAFKEHLHPVNVVLSMKDTECSKDSQNPAVKPGIDRSDKSNMLWSGYMQKIIEIIDDTGIRDILTTDQHNIIHVHALRAMDNKNQEKLAAARYKLKRAGMFLSGKTVSPVHNLGSDFMTYKGCPFLSKKVLKDAGEDRVEKIISGYANAITEHLFPDSVAGTINSHIFPNEKLISSFNNYANYSSLTMKPCEIFSCLGSDLEQGIPSGHDPSYHQSFLDAIYPFHIFYPVKQSRSPLSDESIKGLVKSCWQRWTDDEHMAMCNMSRVIRVIKNRSTLFSLRVSNPQTGLTMRDKCLVLDSSAQAKTLKSKAGIASRSRQRGKTEKDSDIGSQINSFPQMDGSLSIRDKMLKTAKGRTSSPEDGTSSKGKEIYYVDSIDMNDYTVYDQIKEYWDPRKCLFGITRLFEQLIRRSALVYGVTRDYQDRIVDISIYPYEHSEDLDDKFFMSKSGDEILHCSSIIADMSIISDYTRGNMNLSLANNLKKMYKDNVPMFVISEDESLKARKERMPELFQDTVAIEEKPFTMCSSLVRESRVAIRTIYIDMYSYPGFSLDAMHYGILSLSSTQHKPLYKHRTITISKLPPRDALNASFFNSAIAHISTIYTDCGSKVRGVVIKSIFSLSQDKLSSYMLELDRCSEEYWPTAPGIHCLLICESKLAEEKWEIDQKFSQTTRDKVFYTVLAKNKAEMISNGTLPQTVFETAIDFPSEIIDALRFSQEMRDTAGKRLKSFLDEISALKSPNDSTEGLIYWFNMKCLIDTKNYDIYTKFISTPVFMKDIEAHLSKPRVRECIFKSFIDIVQDIHKMVLNALQYNLTEPMHADGMLSEINTEEDLNNFLKLDSARNAVVLWYVAELMRRLRRFYRLNSQTFTLLGVSWIRYNFYDSISGTQPTPGRLKALILGSYYHIVRYYIRPYDALLKDDYVRLGRRQQKMCRKRLDAKLSASKLI</sequence>
<organism evidence="3 4">
    <name type="scientific">Giardia intestinalis</name>
    <name type="common">Giardia lamblia</name>
    <dbReference type="NCBI Taxonomy" id="5741"/>
    <lineage>
        <taxon>Eukaryota</taxon>
        <taxon>Metamonada</taxon>
        <taxon>Diplomonadida</taxon>
        <taxon>Hexamitidae</taxon>
        <taxon>Giardiinae</taxon>
        <taxon>Giardia</taxon>
    </lineage>
</organism>
<feature type="region of interest" description="Disordered" evidence="2">
    <location>
        <begin position="651"/>
        <end position="730"/>
    </location>
</feature>
<keyword evidence="1" id="KW-0103">Bromodomain</keyword>
<name>V6TW83_GIAIN</name>
<reference evidence="3 4" key="2">
    <citation type="journal article" date="2013" name="Genome Biol. Evol.">
        <title>Genome sequencing of Giardia lamblia genotypes A2 and B isolates (DH and GS) and comparative analysis with the genomes of genotypes A1 and E (WB and Pig).</title>
        <authorList>
            <person name="Adam R.D."/>
            <person name="Dahlstrom E.W."/>
            <person name="Martens C.A."/>
            <person name="Bruno D.P."/>
            <person name="Barbian K.D."/>
            <person name="Ricklefs S.M."/>
            <person name="Hernandez M.M."/>
            <person name="Narla N.P."/>
            <person name="Patel R.B."/>
            <person name="Porcella S.F."/>
            <person name="Nash T.E."/>
        </authorList>
    </citation>
    <scope>NUCLEOTIDE SEQUENCE [LARGE SCALE GENOMIC DNA]</scope>
    <source>
        <strain evidence="3 4">GS</strain>
    </source>
</reference>
<feature type="region of interest" description="Disordered" evidence="2">
    <location>
        <begin position="1457"/>
        <end position="1487"/>
    </location>
</feature>
<dbReference type="VEuPathDB" id="GiardiaDB:DHA2_102056"/>
<dbReference type="OrthoDB" id="10251499at2759"/>
<dbReference type="VEuPathDB" id="GiardiaDB:GL50581_2941"/>
<comment type="caution">
    <text evidence="3">The sequence shown here is derived from an EMBL/GenBank/DDBJ whole genome shotgun (WGS) entry which is preliminary data.</text>
</comment>
<proteinExistence type="predicted"/>
<feature type="region of interest" description="Disordered" evidence="2">
    <location>
        <begin position="1016"/>
        <end position="1037"/>
    </location>
</feature>
<reference evidence="4" key="1">
    <citation type="submission" date="2012-02" db="EMBL/GenBank/DDBJ databases">
        <title>Genome sequencing of Giardia lamblia Genotypes A2 and B isolates (DH and GS) and comparative analysis with the genomes of Genotypes A1 and E (WB and Pig).</title>
        <authorList>
            <person name="Adam R."/>
            <person name="Dahlstrom E."/>
            <person name="Martens C."/>
            <person name="Bruno D."/>
            <person name="Barbian K."/>
            <person name="Porcella S.F."/>
            <person name="Nash T."/>
        </authorList>
    </citation>
    <scope>NUCLEOTIDE SEQUENCE</scope>
    <source>
        <strain evidence="4">GS</strain>
    </source>
</reference>
<evidence type="ECO:0000313" key="4">
    <source>
        <dbReference type="Proteomes" id="UP000018040"/>
    </source>
</evidence>
<dbReference type="SUPFAM" id="SSF47370">
    <property type="entry name" value="Bromodomain"/>
    <property type="match status" value="1"/>
</dbReference>
<dbReference type="Proteomes" id="UP000018040">
    <property type="component" value="Unassembled WGS sequence"/>
</dbReference>
<evidence type="ECO:0000313" key="3">
    <source>
        <dbReference type="EMBL" id="ESU43193.1"/>
    </source>
</evidence>
<dbReference type="Gene3D" id="1.20.920.10">
    <property type="entry name" value="Bromodomain-like"/>
    <property type="match status" value="1"/>
</dbReference>
<gene>
    <name evidence="3" type="ORF">GSB_102056</name>
</gene>
<dbReference type="VEuPathDB" id="GiardiaDB:QR46_1925"/>
<accession>V6TW83</accession>
<dbReference type="VEuPathDB" id="GiardiaDB:GL50803_00102056"/>
<evidence type="ECO:0000256" key="1">
    <source>
        <dbReference type="ARBA" id="ARBA00023117"/>
    </source>
</evidence>
<feature type="compositionally biased region" description="Polar residues" evidence="2">
    <location>
        <begin position="710"/>
        <end position="730"/>
    </location>
</feature>
<feature type="non-terminal residue" evidence="3">
    <location>
        <position position="1"/>
    </location>
</feature>